<dbReference type="EMBL" id="SKBQ01000072">
    <property type="protein sequence ID" value="TPX08876.1"/>
    <property type="molecule type" value="Genomic_DNA"/>
</dbReference>
<evidence type="ECO:0000313" key="1">
    <source>
        <dbReference type="EMBL" id="TPX08876.1"/>
    </source>
</evidence>
<sequence length="288" mass="30855">MSPKELFTVPIAPCDPHPGGSIVATQPYPAVYLLTFSSPSDNRLTTPFCAAMLRALDLIEFGDYGPPGVVVTTSAIPKFYSNGLDLDHAQDNAPGYWTGALYPLFRRFLAYPMPTVALVNGHAFAGGAMLAMHHDYRVMNPAKGFLCLNELDFGAPLKAPMAGVFRLKVADPAVYRRVVLEAHRFPGPQALEAGLVDALGGLDDGVMAQLVGPRGLVAKGRTGVYGFLKMQMYREQLGYLTAAGFDADEARDAALLALEDERIDKGKEAVARWKAEAAAGGEAPKAKL</sequence>
<dbReference type="Proteomes" id="UP000319257">
    <property type="component" value="Unassembled WGS sequence"/>
</dbReference>
<dbReference type="STRING" id="1093900.A0A507AQC1"/>
<dbReference type="SUPFAM" id="SSF52096">
    <property type="entry name" value="ClpP/crotonase"/>
    <property type="match status" value="1"/>
</dbReference>
<dbReference type="InterPro" id="IPR001753">
    <property type="entry name" value="Enoyl-CoA_hydra/iso"/>
</dbReference>
<accession>A0A507AQC1</accession>
<proteinExistence type="predicted"/>
<reference evidence="1 2" key="1">
    <citation type="submission" date="2019-06" db="EMBL/GenBank/DDBJ databases">
        <title>Draft genome sequence of the filamentous fungus Phialemoniopsis curvata isolated from diesel fuel.</title>
        <authorList>
            <person name="Varaljay V.A."/>
            <person name="Lyon W.J."/>
            <person name="Crouch A.L."/>
            <person name="Drake C.E."/>
            <person name="Hollomon J.M."/>
            <person name="Nadeau L.J."/>
            <person name="Nunn H.S."/>
            <person name="Stevenson B.S."/>
            <person name="Bojanowski C.L."/>
            <person name="Crookes-Goodson W.J."/>
        </authorList>
    </citation>
    <scope>NUCLEOTIDE SEQUENCE [LARGE SCALE GENOMIC DNA]</scope>
    <source>
        <strain evidence="1 2">D216</strain>
    </source>
</reference>
<dbReference type="CDD" id="cd06558">
    <property type="entry name" value="crotonase-like"/>
    <property type="match status" value="1"/>
</dbReference>
<dbReference type="GO" id="GO:0005777">
    <property type="term" value="C:peroxisome"/>
    <property type="evidence" value="ECO:0007669"/>
    <property type="project" value="TreeGrafter"/>
</dbReference>
<organism evidence="1 2">
    <name type="scientific">Thyridium curvatum</name>
    <dbReference type="NCBI Taxonomy" id="1093900"/>
    <lineage>
        <taxon>Eukaryota</taxon>
        <taxon>Fungi</taxon>
        <taxon>Dikarya</taxon>
        <taxon>Ascomycota</taxon>
        <taxon>Pezizomycotina</taxon>
        <taxon>Sordariomycetes</taxon>
        <taxon>Sordariomycetidae</taxon>
        <taxon>Thyridiales</taxon>
        <taxon>Thyridiaceae</taxon>
        <taxon>Thyridium</taxon>
    </lineage>
</organism>
<gene>
    <name evidence="1" type="ORF">E0L32_009694</name>
</gene>
<dbReference type="AlphaFoldDB" id="A0A507AQC1"/>
<dbReference type="OrthoDB" id="1696280at2759"/>
<keyword evidence="2" id="KW-1185">Reference proteome</keyword>
<dbReference type="RefSeq" id="XP_030990587.1">
    <property type="nucleotide sequence ID" value="XM_031144686.1"/>
</dbReference>
<dbReference type="InParanoid" id="A0A507AQC1"/>
<dbReference type="GO" id="GO:0006635">
    <property type="term" value="P:fatty acid beta-oxidation"/>
    <property type="evidence" value="ECO:0007669"/>
    <property type="project" value="TreeGrafter"/>
</dbReference>
<dbReference type="GO" id="GO:0004165">
    <property type="term" value="F:delta(3)-delta(2)-enoyl-CoA isomerase activity"/>
    <property type="evidence" value="ECO:0007669"/>
    <property type="project" value="TreeGrafter"/>
</dbReference>
<dbReference type="GeneID" id="41977141"/>
<dbReference type="Gene3D" id="3.90.226.10">
    <property type="entry name" value="2-enoyl-CoA Hydratase, Chain A, domain 1"/>
    <property type="match status" value="1"/>
</dbReference>
<dbReference type="PANTHER" id="PTHR11941">
    <property type="entry name" value="ENOYL-COA HYDRATASE-RELATED"/>
    <property type="match status" value="1"/>
</dbReference>
<dbReference type="PANTHER" id="PTHR11941:SF75">
    <property type="entry name" value="ENOYL-COA HYDRATASE_ISOMERASE FAMILY PROTEIN"/>
    <property type="match status" value="1"/>
</dbReference>
<comment type="caution">
    <text evidence="1">The sequence shown here is derived from an EMBL/GenBank/DDBJ whole genome shotgun (WGS) entry which is preliminary data.</text>
</comment>
<dbReference type="InterPro" id="IPR029045">
    <property type="entry name" value="ClpP/crotonase-like_dom_sf"/>
</dbReference>
<name>A0A507AQC1_9PEZI</name>
<protein>
    <submittedName>
        <fullName evidence="1">Uncharacterized protein</fullName>
    </submittedName>
</protein>
<evidence type="ECO:0000313" key="2">
    <source>
        <dbReference type="Proteomes" id="UP000319257"/>
    </source>
</evidence>
<dbReference type="Pfam" id="PF00378">
    <property type="entry name" value="ECH_1"/>
    <property type="match status" value="1"/>
</dbReference>